<sequence>MQMQQMQQQQQHHQAQHQHQHYPQHGPGPSPSVQSSGSGGSGGDARRDPYAYAPGGPGPSPSAQHLSGGSDEFGYARPRRPTLKTEDISGIEKSGLRSMLDKRSEDVRKGIAKTFTFRKKDKDDARRPSIERPPSQATVRPFHFAQEVDVGYDEAVPSPVVQGNNMHQQWPQYPLPAPPQPQMPMHMQMPMQQQQQHQQSMHHHHHHQMPMSMPMPTPTQMPIMSPQYPPYHGSPPPENIWDPASLPDIWEPSKMMPPPNTKLPPIPQPPIKRWIGAGRPVARWNKLRKDPELWDPNGDVLVFLCRKGQSPRPPPSFRLSSHIIEATESRYLITLLREGFNEEDFHPPHLHHHNNSRHSGGNMPPSPAGAPPMVQDMRPGVVGSHSHLGQNLGRTGQPTPPVSEDASLLGEVDGQISYEMYFPTSTTLTRTEQLRHQLTTRNVFALLYHSSLVGLSLHQALTDLLTRLSSYMPADSDNVGQMLNYLTARGIDDVRGDPETAVSLLAWSESPEVRWDEGWRESFVHCAGMYTDLERCADFKHLTPITRALLERACLETQLRVQAAEERLMDFSYNDMWSSLASPAWGASDRLRRMLITHYTRIYGVWPPAPPSRESASSPSSPPAVPSPSSPPPMGGVGKRSDGSGEDMWLSRTVATNLQRDFGALYDYLVNRDVAWDVSEARSGRKWMMASASGSRTFEADVGDLPLTDMLIEFDNKLRFPHIPHPYPLVPESIAPMLSPPPSAGLFGGSRKESKGAAAAAAAAAGHGAASGNRSAAMERRVHLAYTESTNIYILGSDFTQSDLIDAFVKFEKTDKVGEVDPAMARLGRWVLIYGILQTLGSVSVDAPGLRYRDGVNYHISPRLRGTRIPPWKGGGGGSSSSSLAVGGSPDEACHELSHCWTVPKTWGGNGPSSSAESSSGSRSTSPAPGGGRGSGGNGGGGGGRRGWSNNHNTSSVATATTTTTTSRSVRSYASSSTPGLMSESDTASSSMRSPPASARGYAASSSSHRSRAAAAAQRKTRERLEQGGPVIRDFDEDTDL</sequence>
<dbReference type="Proteomes" id="UP000813444">
    <property type="component" value="Unassembled WGS sequence"/>
</dbReference>
<protein>
    <recommendedName>
        <fullName evidence="2">DUF8004 domain-containing protein</fullName>
    </recommendedName>
</protein>
<proteinExistence type="predicted"/>
<reference evidence="3" key="1">
    <citation type="journal article" date="2021" name="Nat. Commun.">
        <title>Genetic determinants of endophytism in the Arabidopsis root mycobiome.</title>
        <authorList>
            <person name="Mesny F."/>
            <person name="Miyauchi S."/>
            <person name="Thiergart T."/>
            <person name="Pickel B."/>
            <person name="Atanasova L."/>
            <person name="Karlsson M."/>
            <person name="Huettel B."/>
            <person name="Barry K.W."/>
            <person name="Haridas S."/>
            <person name="Chen C."/>
            <person name="Bauer D."/>
            <person name="Andreopoulos W."/>
            <person name="Pangilinan J."/>
            <person name="LaButti K."/>
            <person name="Riley R."/>
            <person name="Lipzen A."/>
            <person name="Clum A."/>
            <person name="Drula E."/>
            <person name="Henrissat B."/>
            <person name="Kohler A."/>
            <person name="Grigoriev I.V."/>
            <person name="Martin F.M."/>
            <person name="Hacquard S."/>
        </authorList>
    </citation>
    <scope>NUCLEOTIDE SEQUENCE</scope>
    <source>
        <strain evidence="3">MPI-CAGE-CH-0235</strain>
    </source>
</reference>
<feature type="region of interest" description="Disordered" evidence="1">
    <location>
        <begin position="907"/>
        <end position="1041"/>
    </location>
</feature>
<evidence type="ECO:0000313" key="4">
    <source>
        <dbReference type="Proteomes" id="UP000813444"/>
    </source>
</evidence>
<gene>
    <name evidence="3" type="ORF">B0I35DRAFT_423948</name>
</gene>
<feature type="compositionally biased region" description="Basic and acidic residues" evidence="1">
    <location>
        <begin position="118"/>
        <end position="130"/>
    </location>
</feature>
<feature type="compositionally biased region" description="Low complexity" evidence="1">
    <location>
        <begin position="988"/>
        <end position="1018"/>
    </location>
</feature>
<keyword evidence="4" id="KW-1185">Reference proteome</keyword>
<dbReference type="OrthoDB" id="5302380at2759"/>
<feature type="compositionally biased region" description="Pro residues" evidence="1">
    <location>
        <begin position="620"/>
        <end position="634"/>
    </location>
</feature>
<feature type="region of interest" description="Disordered" evidence="1">
    <location>
        <begin position="118"/>
        <end position="138"/>
    </location>
</feature>
<organism evidence="3 4">
    <name type="scientific">Stachybotrys elegans</name>
    <dbReference type="NCBI Taxonomy" id="80388"/>
    <lineage>
        <taxon>Eukaryota</taxon>
        <taxon>Fungi</taxon>
        <taxon>Dikarya</taxon>
        <taxon>Ascomycota</taxon>
        <taxon>Pezizomycotina</taxon>
        <taxon>Sordariomycetes</taxon>
        <taxon>Hypocreomycetidae</taxon>
        <taxon>Hypocreales</taxon>
        <taxon>Stachybotryaceae</taxon>
        <taxon>Stachybotrys</taxon>
    </lineage>
</organism>
<feature type="compositionally biased region" description="Low complexity" evidence="1">
    <location>
        <begin position="880"/>
        <end position="889"/>
    </location>
</feature>
<dbReference type="EMBL" id="JAGPNK010000003">
    <property type="protein sequence ID" value="KAH7324340.1"/>
    <property type="molecule type" value="Genomic_DNA"/>
</dbReference>
<feature type="compositionally biased region" description="Low complexity" evidence="1">
    <location>
        <begin position="23"/>
        <end position="36"/>
    </location>
</feature>
<evidence type="ECO:0000259" key="2">
    <source>
        <dbReference type="Pfam" id="PF26013"/>
    </source>
</evidence>
<feature type="domain" description="DUF8004" evidence="2">
    <location>
        <begin position="481"/>
        <end position="572"/>
    </location>
</feature>
<accession>A0A8K0SWU5</accession>
<feature type="region of interest" description="Disordered" evidence="1">
    <location>
        <begin position="1"/>
        <end position="90"/>
    </location>
</feature>
<dbReference type="PANTHER" id="PTHR39601:SF2">
    <property type="entry name" value="CHORIOGENIN HMINOR"/>
    <property type="match status" value="1"/>
</dbReference>
<feature type="compositionally biased region" description="Low complexity" evidence="1">
    <location>
        <begin position="1"/>
        <end position="13"/>
    </location>
</feature>
<feature type="region of interest" description="Disordered" evidence="1">
    <location>
        <begin position="610"/>
        <end position="646"/>
    </location>
</feature>
<feature type="compositionally biased region" description="Low complexity" evidence="1">
    <location>
        <begin position="947"/>
        <end position="978"/>
    </location>
</feature>
<dbReference type="AlphaFoldDB" id="A0A8K0SWU5"/>
<feature type="region of interest" description="Disordered" evidence="1">
    <location>
        <begin position="863"/>
        <end position="890"/>
    </location>
</feature>
<dbReference type="Pfam" id="PF26013">
    <property type="entry name" value="DUF8004"/>
    <property type="match status" value="1"/>
</dbReference>
<feature type="compositionally biased region" description="Low complexity" evidence="1">
    <location>
        <begin position="912"/>
        <end position="928"/>
    </location>
</feature>
<feature type="compositionally biased region" description="Gly residues" evidence="1">
    <location>
        <begin position="929"/>
        <end position="946"/>
    </location>
</feature>
<name>A0A8K0SWU5_9HYPO</name>
<evidence type="ECO:0000313" key="3">
    <source>
        <dbReference type="EMBL" id="KAH7324340.1"/>
    </source>
</evidence>
<evidence type="ECO:0000256" key="1">
    <source>
        <dbReference type="SAM" id="MobiDB-lite"/>
    </source>
</evidence>
<dbReference type="PANTHER" id="PTHR39601">
    <property type="entry name" value="CHORIOGENIN HMINOR"/>
    <property type="match status" value="1"/>
</dbReference>
<dbReference type="InterPro" id="IPR058317">
    <property type="entry name" value="DUF8004"/>
</dbReference>
<feature type="region of interest" description="Disordered" evidence="1">
    <location>
        <begin position="346"/>
        <end position="367"/>
    </location>
</feature>
<comment type="caution">
    <text evidence="3">The sequence shown here is derived from an EMBL/GenBank/DDBJ whole genome shotgun (WGS) entry which is preliminary data.</text>
</comment>